<dbReference type="GO" id="GO:0006351">
    <property type="term" value="P:DNA-templated transcription"/>
    <property type="evidence" value="ECO:0007669"/>
    <property type="project" value="InterPro"/>
</dbReference>
<feature type="compositionally biased region" description="Polar residues" evidence="2">
    <location>
        <begin position="768"/>
        <end position="778"/>
    </location>
</feature>
<feature type="region of interest" description="Disordered" evidence="2">
    <location>
        <begin position="637"/>
        <end position="700"/>
    </location>
</feature>
<proteinExistence type="predicted"/>
<feature type="compositionally biased region" description="Polar residues" evidence="2">
    <location>
        <begin position="573"/>
        <end position="582"/>
    </location>
</feature>
<evidence type="ECO:0000256" key="1">
    <source>
        <dbReference type="ARBA" id="ARBA00023242"/>
    </source>
</evidence>
<feature type="region of interest" description="Disordered" evidence="2">
    <location>
        <begin position="768"/>
        <end position="790"/>
    </location>
</feature>
<gene>
    <name evidence="4" type="ORF">OHK93_005456</name>
</gene>
<accession>A0AA43QKZ4</accession>
<dbReference type="InterPro" id="IPR007219">
    <property type="entry name" value="XnlR_reg_dom"/>
</dbReference>
<organism evidence="4 5">
    <name type="scientific">Ramalina farinacea</name>
    <dbReference type="NCBI Taxonomy" id="258253"/>
    <lineage>
        <taxon>Eukaryota</taxon>
        <taxon>Fungi</taxon>
        <taxon>Dikarya</taxon>
        <taxon>Ascomycota</taxon>
        <taxon>Pezizomycotina</taxon>
        <taxon>Lecanoromycetes</taxon>
        <taxon>OSLEUM clade</taxon>
        <taxon>Lecanoromycetidae</taxon>
        <taxon>Lecanorales</taxon>
        <taxon>Lecanorineae</taxon>
        <taxon>Ramalinaceae</taxon>
        <taxon>Ramalina</taxon>
    </lineage>
</organism>
<dbReference type="PANTHER" id="PTHR47783">
    <property type="entry name" value="ZN(II)2CYS6 TRANSCRIPTION FACTOR (EUROFUNG)-RELATED"/>
    <property type="match status" value="1"/>
</dbReference>
<keyword evidence="1" id="KW-0539">Nucleus</keyword>
<feature type="region of interest" description="Disordered" evidence="2">
    <location>
        <begin position="9"/>
        <end position="34"/>
    </location>
</feature>
<evidence type="ECO:0000313" key="4">
    <source>
        <dbReference type="EMBL" id="MDI1486230.1"/>
    </source>
</evidence>
<dbReference type="PANTHER" id="PTHR47783:SF1">
    <property type="entry name" value="ZN(II)2CYS6 TRANSCRIPTION FACTOR (EUROFUNG)"/>
    <property type="match status" value="1"/>
</dbReference>
<keyword evidence="5" id="KW-1185">Reference proteome</keyword>
<feature type="compositionally biased region" description="Polar residues" evidence="2">
    <location>
        <begin position="674"/>
        <end position="687"/>
    </location>
</feature>
<dbReference type="AlphaFoldDB" id="A0AA43QKZ4"/>
<reference evidence="4" key="1">
    <citation type="journal article" date="2023" name="Genome Biol. Evol.">
        <title>First Whole Genome Sequence and Flow Cytometry Genome Size Data for the Lichen-Forming Fungus Ramalina farinacea (Ascomycota).</title>
        <authorList>
            <person name="Llewellyn T."/>
            <person name="Mian S."/>
            <person name="Hill R."/>
            <person name="Leitch I.J."/>
            <person name="Gaya E."/>
        </authorList>
    </citation>
    <scope>NUCLEOTIDE SEQUENCE</scope>
    <source>
        <strain evidence="4">LIQ254RAFAR</strain>
    </source>
</reference>
<comment type="caution">
    <text evidence="4">The sequence shown here is derived from an EMBL/GenBank/DDBJ whole genome shotgun (WGS) entry which is preliminary data.</text>
</comment>
<dbReference type="SMART" id="SM00906">
    <property type="entry name" value="Fungal_trans"/>
    <property type="match status" value="1"/>
</dbReference>
<dbReference type="Proteomes" id="UP001161017">
    <property type="component" value="Unassembled WGS sequence"/>
</dbReference>
<dbReference type="GO" id="GO:0008270">
    <property type="term" value="F:zinc ion binding"/>
    <property type="evidence" value="ECO:0007669"/>
    <property type="project" value="InterPro"/>
</dbReference>
<feature type="region of interest" description="Disordered" evidence="2">
    <location>
        <begin position="573"/>
        <end position="620"/>
    </location>
</feature>
<dbReference type="GO" id="GO:0003677">
    <property type="term" value="F:DNA binding"/>
    <property type="evidence" value="ECO:0007669"/>
    <property type="project" value="InterPro"/>
</dbReference>
<evidence type="ECO:0000256" key="2">
    <source>
        <dbReference type="SAM" id="MobiDB-lite"/>
    </source>
</evidence>
<dbReference type="CDD" id="cd12148">
    <property type="entry name" value="fungal_TF_MHR"/>
    <property type="match status" value="1"/>
</dbReference>
<protein>
    <recommendedName>
        <fullName evidence="3">Xylanolytic transcriptional activator regulatory domain-containing protein</fullName>
    </recommendedName>
</protein>
<dbReference type="EMBL" id="JAPUFD010000003">
    <property type="protein sequence ID" value="MDI1486230.1"/>
    <property type="molecule type" value="Genomic_DNA"/>
</dbReference>
<name>A0AA43QKZ4_9LECA</name>
<feature type="region of interest" description="Disordered" evidence="2">
    <location>
        <begin position="476"/>
        <end position="512"/>
    </location>
</feature>
<dbReference type="Pfam" id="PF04082">
    <property type="entry name" value="Fungal_trans"/>
    <property type="match status" value="1"/>
</dbReference>
<evidence type="ECO:0000259" key="3">
    <source>
        <dbReference type="SMART" id="SM00906"/>
    </source>
</evidence>
<sequence length="866" mass="95683">MAKLLLTHHAESPESHRDHVIGSDAARRQSYDRRPSTTLETSFYDAGDSKPTSPLIQHLCEVFFSHVGCIYPFLQRESFLKDLREKKVDTILVDAVCAISARFSTHPILTNAGKGTDSPKKGGLHKSKHGRVFAKRAMSRVTESFACPTIAAVQACLLLAYEQFGSDHDSGLWMWLGISIRLAQDLGLQKYDGLSHDVHMGANPNFLAIGSNDHTPIGQHPISHRQSLCARTDSDPMRMRCDREILDKKRNDTFWAVFFLDRAISSGTGRPATLRDTDIEISFPSSDETDPETGWPTPFPFLIRIIHLYGRVTDLLNSIQEVDHVTPDMLQRLAAFESDLTGLYQRLSTKLHFNAGNFQHYAKNSQGANFILLHLWFHTLIVLLHQPTLLHSFQGRIQQLFPNSRELALSSAKTIADIFTFAELIDVKSFVGNPFTSQPVYIAACAFLLESASHTESISQPHTPEAASILPTHLESPTSLSADRDGKPTAAVKPDEENASSTSEQKELGSSKHTLLATAANRDYQNCYKSLKLLEKYWAGTRYIVTVLDQKSKGILDPLLYTVEDLQNRLIQQQSTSKSSLDPSGAKPADDKGASGYLHNLSRLKPPTDPLLPNDNASKLDPSQAFGWSLTGTSNGTPNLSLLYSSGPDGGERIDPSAKPPSMPQMSKRRQSDPWRTSEQQGRQGQGSAPVASKIPTETLMSRRPSTIPEEIMQYQQLGTQGPTSYPGIRPPPQPSYIQHGTAPGMMHHKDRSMAHQQAYGSDASIGSEQPYNEQLGQPNMAGENYDYSQNQGTPGQVDFLNPFTAGYGDASLMSNASGDMMIESQDIDSSVLGEDMMLWLEHLPHDAQYSLDPQDPNLADYRDVG</sequence>
<evidence type="ECO:0000313" key="5">
    <source>
        <dbReference type="Proteomes" id="UP001161017"/>
    </source>
</evidence>
<feature type="domain" description="Xylanolytic transcriptional activator regulatory" evidence="3">
    <location>
        <begin position="172"/>
        <end position="290"/>
    </location>
</feature>